<organism evidence="2 3">
    <name type="scientific">Flavobacterium urocaniciphilum</name>
    <dbReference type="NCBI Taxonomy" id="1299341"/>
    <lineage>
        <taxon>Bacteria</taxon>
        <taxon>Pseudomonadati</taxon>
        <taxon>Bacteroidota</taxon>
        <taxon>Flavobacteriia</taxon>
        <taxon>Flavobacteriales</taxon>
        <taxon>Flavobacteriaceae</taxon>
        <taxon>Flavobacterium</taxon>
    </lineage>
</organism>
<reference evidence="2 3" key="1">
    <citation type="submission" date="2016-10" db="EMBL/GenBank/DDBJ databases">
        <authorList>
            <person name="de Groot N.N."/>
        </authorList>
    </citation>
    <scope>NUCLEOTIDE SEQUENCE [LARGE SCALE GENOMIC DNA]</scope>
    <source>
        <strain evidence="2 3">DSM 27078</strain>
    </source>
</reference>
<proteinExistence type="predicted"/>
<accession>A0A1H9BRR8</accession>
<keyword evidence="3" id="KW-1185">Reference proteome</keyword>
<dbReference type="OrthoDB" id="9813502at2"/>
<name>A0A1H9BRR8_9FLAO</name>
<feature type="domain" description="Phage head morphogenesis" evidence="1">
    <location>
        <begin position="123"/>
        <end position="204"/>
    </location>
</feature>
<evidence type="ECO:0000259" key="1">
    <source>
        <dbReference type="Pfam" id="PF04233"/>
    </source>
</evidence>
<dbReference type="EMBL" id="FOEI01000003">
    <property type="protein sequence ID" value="SEP91058.1"/>
    <property type="molecule type" value="Genomic_DNA"/>
</dbReference>
<dbReference type="Proteomes" id="UP000198648">
    <property type="component" value="Unassembled WGS sequence"/>
</dbReference>
<dbReference type="Pfam" id="PF04233">
    <property type="entry name" value="Phage_Mu_F"/>
    <property type="match status" value="1"/>
</dbReference>
<dbReference type="AlphaFoldDB" id="A0A1H9BRR8"/>
<evidence type="ECO:0000313" key="3">
    <source>
        <dbReference type="Proteomes" id="UP000198648"/>
    </source>
</evidence>
<protein>
    <submittedName>
        <fullName evidence="2">Phage Mu protein F like protein</fullName>
    </submittedName>
</protein>
<gene>
    <name evidence="2" type="ORF">SAMN05444005_103144</name>
</gene>
<dbReference type="RefSeq" id="WP_091467227.1">
    <property type="nucleotide sequence ID" value="NZ_FOEI01000003.1"/>
</dbReference>
<evidence type="ECO:0000313" key="2">
    <source>
        <dbReference type="EMBL" id="SEP91058.1"/>
    </source>
</evidence>
<dbReference type="STRING" id="1299341.SAMN05444005_103144"/>
<sequence length="425" mass="48896">MHYRTHCCGEHEPIKLSKEDDDLSRLIEVYLRQLFDDRAVSSENQKKLWEYYYKELSQAVDAGYKPNPEMYDPALAHSLKYNIAQFSAFKETSFRKQLEAALTKDGKILPWGEFKAVADELHIEYNRRWLKTEYHHTVAVANMAEKWQEFEADADLYPNLKIVTAGDARVRESHKILDGLTLPVNHSFWKSHTPPFDWGCRCGIVQTDEEASEKIPNFKFKKEHENNPYYSGQIFNGNPYELGLIPGDKKEAKSKATKYFNNKVLQSDRSEQFKTLSTTKKGKVLEHLLTKKGGDYNDIIKTATEFSKMGKTAELMPEINEKEKTIRSLIFPNLKSKTSNPDLKVGNLFFDIKRPKAIKNILGNANGASKQGAIAVISDSQLDKPLTDKIMQNRAIHIFKDKNYQFDQVIFLKDGKLIIFNRKGV</sequence>
<dbReference type="InterPro" id="IPR006528">
    <property type="entry name" value="Phage_head_morphogenesis_dom"/>
</dbReference>